<gene>
    <name evidence="1" type="ORF">CRP01_37175</name>
</gene>
<dbReference type="EMBL" id="PDUD01000055">
    <property type="protein sequence ID" value="PHN01421.1"/>
    <property type="molecule type" value="Genomic_DNA"/>
</dbReference>
<proteinExistence type="predicted"/>
<dbReference type="Proteomes" id="UP000223913">
    <property type="component" value="Unassembled WGS sequence"/>
</dbReference>
<dbReference type="OrthoDB" id="639802at2"/>
<reference evidence="1 2" key="1">
    <citation type="submission" date="2017-10" db="EMBL/GenBank/DDBJ databases">
        <title>The draft genome sequence of Lewinella nigricans NBRC 102662.</title>
        <authorList>
            <person name="Wang K."/>
        </authorList>
    </citation>
    <scope>NUCLEOTIDE SEQUENCE [LARGE SCALE GENOMIC DNA]</scope>
    <source>
        <strain evidence="1 2">NBRC 102662</strain>
    </source>
</reference>
<sequence length="420" mass="47807">MSTVAEKDHLQICKAKIAEQLQLGSETGKLRSRDFEYLATSIEENSGIKISTSTLKRIWKKGYDKTPHPATLNALVSVLGYEDWPAFKQEVSDDDNDALPVIQEAKNYMPIVIPLILCSLLFLVVFDRNTQSALAKLITIERPVNIEGEILFTADKMVSTGVPNTVIFNYDVSDVEADSFFIQQSWNPRNKVRIDPTKNHFSTIYYTPGFHYARLIANTSIIKFQPVHIKSEDWLGIVKYDLRDNIPTYLPTDSISRNGKLQLNPELVSDLGIDTDRDFYVRYYQVRDFGSVPLSDFQLKTTMRIDSLRNTVCPLMEIMIVTEKDISYVQFTPKGCVANLDLRLGEQFRSARDADLSAFGTNVYDWQEIELRVEQQRGKIRLNKQEIGQIDFAEDYGQIVGVILTFKGLGAVDDFQLEAL</sequence>
<evidence type="ECO:0000313" key="1">
    <source>
        <dbReference type="EMBL" id="PHN01421.1"/>
    </source>
</evidence>
<organism evidence="1 2">
    <name type="scientific">Flavilitoribacter nigricans (strain ATCC 23147 / DSM 23189 / NBRC 102662 / NCIMB 1420 / SS-2)</name>
    <name type="common">Lewinella nigricans</name>
    <dbReference type="NCBI Taxonomy" id="1122177"/>
    <lineage>
        <taxon>Bacteria</taxon>
        <taxon>Pseudomonadati</taxon>
        <taxon>Bacteroidota</taxon>
        <taxon>Saprospiria</taxon>
        <taxon>Saprospirales</taxon>
        <taxon>Lewinellaceae</taxon>
        <taxon>Flavilitoribacter</taxon>
    </lineage>
</organism>
<dbReference type="AlphaFoldDB" id="A0A2D0MYR9"/>
<keyword evidence="2" id="KW-1185">Reference proteome</keyword>
<dbReference type="RefSeq" id="WP_099155169.1">
    <property type="nucleotide sequence ID" value="NZ_PDUD01000055.1"/>
</dbReference>
<accession>A0A2D0MYR9</accession>
<evidence type="ECO:0000313" key="2">
    <source>
        <dbReference type="Proteomes" id="UP000223913"/>
    </source>
</evidence>
<comment type="caution">
    <text evidence="1">The sequence shown here is derived from an EMBL/GenBank/DDBJ whole genome shotgun (WGS) entry which is preliminary data.</text>
</comment>
<name>A0A2D0MYR9_FLAN2</name>
<protein>
    <submittedName>
        <fullName evidence="1">Uncharacterized protein</fullName>
    </submittedName>
</protein>